<proteinExistence type="predicted"/>
<comment type="caution">
    <text evidence="2">The sequence shown here is derived from an EMBL/GenBank/DDBJ whole genome shotgun (WGS) entry which is preliminary data.</text>
</comment>
<dbReference type="InterPro" id="IPR009593">
    <property type="entry name" value="DUF1203"/>
</dbReference>
<dbReference type="AlphaFoldDB" id="A0A8J7LKX9"/>
<feature type="compositionally biased region" description="Basic and acidic residues" evidence="1">
    <location>
        <begin position="15"/>
        <end position="32"/>
    </location>
</feature>
<dbReference type="RefSeq" id="WP_228849608.1">
    <property type="nucleotide sequence ID" value="NZ_JADCKQ010000012.1"/>
</dbReference>
<sequence length="154" mass="17314">MRFLIEPFNQKRTTELRNSGRDDNDQIAEKQISDGGGNPCRSCLKHIPAGEMMLVVGMRPFERLNPYAECGPVFFCEKSCTPWGAQGIPPVLQSTGNYLVKAYSADERIIYGTGQITPTDDLTGYIDQLFKRADVAFVDIRSSRNNCFLARARR</sequence>
<organism evidence="2 3">
    <name type="scientific">Halocynthiibacter styelae</name>
    <dbReference type="NCBI Taxonomy" id="2761955"/>
    <lineage>
        <taxon>Bacteria</taxon>
        <taxon>Pseudomonadati</taxon>
        <taxon>Pseudomonadota</taxon>
        <taxon>Alphaproteobacteria</taxon>
        <taxon>Rhodobacterales</taxon>
        <taxon>Paracoccaceae</taxon>
        <taxon>Halocynthiibacter</taxon>
    </lineage>
</organism>
<name>A0A8J7LKX9_9RHOB</name>
<gene>
    <name evidence="2" type="ORF">H1D41_14595</name>
</gene>
<evidence type="ECO:0000313" key="3">
    <source>
        <dbReference type="Proteomes" id="UP000640583"/>
    </source>
</evidence>
<evidence type="ECO:0000256" key="1">
    <source>
        <dbReference type="SAM" id="MobiDB-lite"/>
    </source>
</evidence>
<dbReference type="Pfam" id="PF06718">
    <property type="entry name" value="DUF1203"/>
    <property type="match status" value="1"/>
</dbReference>
<reference evidence="2" key="1">
    <citation type="submission" date="2020-10" db="EMBL/GenBank/DDBJ databases">
        <title>Paenihalocynthiibacter styelae gen. nov., sp. nov., isolated from stalked sea squirt Styela clava.</title>
        <authorList>
            <person name="Kim Y.-O."/>
            <person name="Yoon J.-H."/>
        </authorList>
    </citation>
    <scope>NUCLEOTIDE SEQUENCE</scope>
    <source>
        <strain evidence="2">MYP1-1</strain>
    </source>
</reference>
<feature type="region of interest" description="Disordered" evidence="1">
    <location>
        <begin position="15"/>
        <end position="34"/>
    </location>
</feature>
<keyword evidence="3" id="KW-1185">Reference proteome</keyword>
<evidence type="ECO:0000313" key="2">
    <source>
        <dbReference type="EMBL" id="MBI1494870.1"/>
    </source>
</evidence>
<dbReference type="Proteomes" id="UP000640583">
    <property type="component" value="Unassembled WGS sequence"/>
</dbReference>
<accession>A0A8J7LKX9</accession>
<dbReference type="PIRSF" id="PIRSF034110">
    <property type="entry name" value="DUF1203"/>
    <property type="match status" value="1"/>
</dbReference>
<dbReference type="EMBL" id="JADCKQ010000012">
    <property type="protein sequence ID" value="MBI1494870.1"/>
    <property type="molecule type" value="Genomic_DNA"/>
</dbReference>
<protein>
    <submittedName>
        <fullName evidence="2">DUF1203 domain-containing protein</fullName>
    </submittedName>
</protein>